<evidence type="ECO:0000256" key="15">
    <source>
        <dbReference type="SAM" id="MobiDB-lite"/>
    </source>
</evidence>
<evidence type="ECO:0000256" key="9">
    <source>
        <dbReference type="ARBA" id="ARBA00022655"/>
    </source>
</evidence>
<keyword evidence="11" id="KW-0067">ATP-binding</keyword>
<name>A0A8S9FFS3_BRACR</name>
<evidence type="ECO:0000256" key="13">
    <source>
        <dbReference type="ARBA" id="ARBA00032806"/>
    </source>
</evidence>
<feature type="region of interest" description="Disordered" evidence="15">
    <location>
        <begin position="1305"/>
        <end position="1325"/>
    </location>
</feature>
<dbReference type="Pfam" id="PF12452">
    <property type="entry name" value="DUF3685"/>
    <property type="match status" value="1"/>
</dbReference>
<keyword evidence="10" id="KW-0547">Nucleotide-binding</keyword>
<dbReference type="PANTHER" id="PTHR36807">
    <property type="entry name" value="PHOSPHOGLYCOLATE PHOSPHATASE"/>
    <property type="match status" value="1"/>
</dbReference>
<evidence type="ECO:0000256" key="11">
    <source>
        <dbReference type="ARBA" id="ARBA00022840"/>
    </source>
</evidence>
<evidence type="ECO:0000256" key="10">
    <source>
        <dbReference type="ARBA" id="ARBA00022741"/>
    </source>
</evidence>
<dbReference type="NCBIfam" id="TIGR00018">
    <property type="entry name" value="panC"/>
    <property type="match status" value="1"/>
</dbReference>
<dbReference type="Gene3D" id="3.30.1300.10">
    <property type="entry name" value="Pantoate-beta-alanine ligase, C-terminal domain"/>
    <property type="match status" value="2"/>
</dbReference>
<dbReference type="FunFam" id="3.40.50.620:FF:000160">
    <property type="entry name" value="Pantoate--beta-alanine ligase"/>
    <property type="match status" value="1"/>
</dbReference>
<dbReference type="HAMAP" id="MF_00158">
    <property type="entry name" value="PanC"/>
    <property type="match status" value="1"/>
</dbReference>
<protein>
    <recommendedName>
        <fullName evidence="6">Pantoate--beta-alanine ligase</fullName>
        <ecNumber evidence="5">6.3.2.1</ecNumber>
    </recommendedName>
    <alternativeName>
        <fullName evidence="13">Pantoate-activating enzyme</fullName>
    </alternativeName>
    <alternativeName>
        <fullName evidence="12">Pantothenate synthetase</fullName>
    </alternativeName>
</protein>
<keyword evidence="8" id="KW-0436">Ligase</keyword>
<evidence type="ECO:0000256" key="6">
    <source>
        <dbReference type="ARBA" id="ARBA00015647"/>
    </source>
</evidence>
<evidence type="ECO:0000256" key="7">
    <source>
        <dbReference type="ARBA" id="ARBA00022490"/>
    </source>
</evidence>
<dbReference type="GO" id="GO:0004592">
    <property type="term" value="F:pantoate-beta-alanine ligase activity"/>
    <property type="evidence" value="ECO:0007669"/>
    <property type="project" value="UniProtKB-EC"/>
</dbReference>
<proteinExistence type="inferred from homology"/>
<dbReference type="GO" id="GO:0015940">
    <property type="term" value="P:pantothenate biosynthetic process"/>
    <property type="evidence" value="ECO:0007669"/>
    <property type="project" value="UniProtKB-KW"/>
</dbReference>
<dbReference type="GO" id="GO:0005737">
    <property type="term" value="C:cytoplasm"/>
    <property type="evidence" value="ECO:0007669"/>
    <property type="project" value="UniProtKB-SubCell"/>
</dbReference>
<dbReference type="FunFam" id="3.30.1300.10:FF:000001">
    <property type="entry name" value="Pantothenate synthetase"/>
    <property type="match status" value="1"/>
</dbReference>
<dbReference type="Gene3D" id="3.40.50.620">
    <property type="entry name" value="HUPs"/>
    <property type="match status" value="2"/>
</dbReference>
<evidence type="ECO:0000256" key="2">
    <source>
        <dbReference type="ARBA" id="ARBA00004990"/>
    </source>
</evidence>
<dbReference type="SUPFAM" id="SSF52374">
    <property type="entry name" value="Nucleotidylyl transferase"/>
    <property type="match status" value="2"/>
</dbReference>
<evidence type="ECO:0000256" key="4">
    <source>
        <dbReference type="ARBA" id="ARBA00011738"/>
    </source>
</evidence>
<dbReference type="InterPro" id="IPR042176">
    <property type="entry name" value="Pantoate_ligase_C"/>
</dbReference>
<comment type="subunit">
    <text evidence="4">Homodimer.</text>
</comment>
<sequence>MERSIKKMKNNNTNSTRSNLMKDNDLFHVIHKVPCGDTPYVKAKHAQQTIQRMETREPEVIRDKEAMRRWSRGMRSHGKTIGLVPTMGFLHDGHLSLVRQSLTLSDVTVVSIYVNPGQFSPTEDLSTYPSDFSGDIAKLAAVSSSGSDVIVVFNPRNLYDYDGGRNKKTNGGGGGKVVSCVEEGGLGHETWVRVERLEKGLCGKSRPVFFRGVATIVTKLFNIVEPDVAMFGKKDYQQWRLIKRMVRDLDFGIEIVGSDIAREKDGLAMSSRNVHLSAEDRQRALSISRSLAMAKASAEQGKIGCKELNDMIISEIVGAAGRIDYVEIVDQETLEGVEDIKSGVVICVAAWFGTPTAPPPLLLAFLKKQSSTTTDENSSEVRATPNLLCFFLNSSVRYPSPLLLVLASFRDWSVGSPCEIKHAFVVSSKVLPMVGHAVSPSLCIHLRMPTVHFSKRSCLSKNPCVKIAQSLLGSCGITCKPSGEARKRYLSTSLNLGAYLSRGESSCKGTCLASLAEFDAVAGSGWVLVGDQVLLMASIFLTYMAGVIPLQNSAYSSRKSTVEENPDVGTSDSSDFESDLKSVWDVVKGKLLDSLDAIKRESTLGSRVLKAKPPPGKPPLSLYAISEGPQLYLLWSCYQKLEEETNKISNTTSSDEWMVSFTDIVREAYQGACTAWLKRELCVGNTEAITPLLIKMLNGKDAIFDKIRKSGKEELFADFLYFQRFGSSRKASCYDLSLFRTHGVAILEDFIITLADGVASIYLELISVDSKFSNEMNTGGLDICILSSRALQKLRNEVALYQWLHQNMEAVVSMYEDRFDLYILQTQVINNPDGGDNTKSVKRTKELKALSGWSYYFSLFLELSDIGMPIIRVVLDKVSSIISFFLVTLIGRSVGLIFTGIRQSLRNKKTISGGGRGGGKVVSCVEEGGLGHETWVRVERLEKGLCGKSRPVFFRGVATIVTKLFNIVEPDVAMFGKKDYQQWRLIKRMVRDLDFGIEIVGSDIAREKDGLAMSSRNVHLSAEDRQRALSISRSLAMAKASAEQGQTSCKELKNMIISELVGAAGRIDYVEIVDQETLQGVEDIKSGVVVCVAAWFGTVRLIDNIEINDYSDSYETYALANCATTPCCLLPSETALKYDDQNSSEVRATPNLLCFFLNSSVRYPSPLLLVLASFSSKVLPMVGHAVSPSLCIHLRMPEVHFSKRSCISKTPHVKIAQRKHFGSCSITCRPSGEARKRSVSTSLNLGAYLSRGESSCKCTCLASLAEFDAVAGSGWVPAGDQLLLMASVFLTYMAGVIPLQNSAYSSTKNPDVETSESSGRDTDSESDLKSVWDVVKGKLLDSLDAIKRESTLGSRVLKAKPPQGKPPLSLYAISEGPRLYLLWSCFQKLEEETNKIANTTSSYEWMVSFTDIVREAYQGACTAWLKRELCVGNTEAITPLLIKMLNDKDAILAKIRKSGKEELFADFLYFHRFGSSRKASCYDLSLFRTHGVAILEDLMITLADVVASIYLELISVDSKFSNEVNTGGLDICILSSRALQKLRNEV</sequence>
<comment type="similarity">
    <text evidence="3">Belongs to the pantothenate synthetase family.</text>
</comment>
<evidence type="ECO:0000256" key="3">
    <source>
        <dbReference type="ARBA" id="ARBA00009256"/>
    </source>
</evidence>
<evidence type="ECO:0000256" key="12">
    <source>
        <dbReference type="ARBA" id="ARBA00029902"/>
    </source>
</evidence>
<dbReference type="InterPro" id="IPR022552">
    <property type="entry name" value="UPF_Ycf55"/>
</dbReference>
<dbReference type="GO" id="GO:0005524">
    <property type="term" value="F:ATP binding"/>
    <property type="evidence" value="ECO:0007669"/>
    <property type="project" value="UniProtKB-KW"/>
</dbReference>
<evidence type="ECO:0000313" key="16">
    <source>
        <dbReference type="EMBL" id="KAF2532505.1"/>
    </source>
</evidence>
<accession>A0A8S9FFS3</accession>
<dbReference type="Pfam" id="PF02569">
    <property type="entry name" value="Pantoate_ligase"/>
    <property type="match status" value="2"/>
</dbReference>
<dbReference type="EMBL" id="QGKY02002305">
    <property type="protein sequence ID" value="KAF2532505.1"/>
    <property type="molecule type" value="Genomic_DNA"/>
</dbReference>
<dbReference type="PANTHER" id="PTHR36807:SF2">
    <property type="entry name" value="PHOSPHOGLYCOLATE PHOSPHATASE"/>
    <property type="match status" value="1"/>
</dbReference>
<dbReference type="EC" id="6.3.2.1" evidence="5"/>
<comment type="pathway">
    <text evidence="2">Cofactor biosynthesis; (R)-pantothenate biosynthesis; (R)-pantothenate from (R)-pantoate and beta-alanine: step 1/1.</text>
</comment>
<evidence type="ECO:0000256" key="5">
    <source>
        <dbReference type="ARBA" id="ARBA00012219"/>
    </source>
</evidence>
<comment type="caution">
    <text evidence="16">The sequence shown here is derived from an EMBL/GenBank/DDBJ whole genome shotgun (WGS) entry which is preliminary data.</text>
</comment>
<keyword evidence="7" id="KW-0963">Cytoplasm</keyword>
<evidence type="ECO:0000256" key="14">
    <source>
        <dbReference type="ARBA" id="ARBA00048258"/>
    </source>
</evidence>
<comment type="catalytic activity">
    <reaction evidence="14">
        <text>(R)-pantoate + beta-alanine + ATP = (R)-pantothenate + AMP + diphosphate + H(+)</text>
        <dbReference type="Rhea" id="RHEA:10912"/>
        <dbReference type="ChEBI" id="CHEBI:15378"/>
        <dbReference type="ChEBI" id="CHEBI:15980"/>
        <dbReference type="ChEBI" id="CHEBI:29032"/>
        <dbReference type="ChEBI" id="CHEBI:30616"/>
        <dbReference type="ChEBI" id="CHEBI:33019"/>
        <dbReference type="ChEBI" id="CHEBI:57966"/>
        <dbReference type="ChEBI" id="CHEBI:456215"/>
        <dbReference type="EC" id="6.3.2.1"/>
    </reaction>
</comment>
<evidence type="ECO:0000256" key="1">
    <source>
        <dbReference type="ARBA" id="ARBA00004496"/>
    </source>
</evidence>
<evidence type="ECO:0000256" key="8">
    <source>
        <dbReference type="ARBA" id="ARBA00022598"/>
    </source>
</evidence>
<keyword evidence="9" id="KW-0566">Pantothenate biosynthesis</keyword>
<comment type="subcellular location">
    <subcellularLocation>
        <location evidence="1">Cytoplasm</location>
    </subcellularLocation>
</comment>
<organism evidence="16">
    <name type="scientific">Brassica cretica</name>
    <name type="common">Mustard</name>
    <dbReference type="NCBI Taxonomy" id="69181"/>
    <lineage>
        <taxon>Eukaryota</taxon>
        <taxon>Viridiplantae</taxon>
        <taxon>Streptophyta</taxon>
        <taxon>Embryophyta</taxon>
        <taxon>Tracheophyta</taxon>
        <taxon>Spermatophyta</taxon>
        <taxon>Magnoliopsida</taxon>
        <taxon>eudicotyledons</taxon>
        <taxon>Gunneridae</taxon>
        <taxon>Pentapetalae</taxon>
        <taxon>rosids</taxon>
        <taxon>malvids</taxon>
        <taxon>Brassicales</taxon>
        <taxon>Brassicaceae</taxon>
        <taxon>Brassiceae</taxon>
        <taxon>Brassica</taxon>
    </lineage>
</organism>
<dbReference type="InterPro" id="IPR014729">
    <property type="entry name" value="Rossmann-like_a/b/a_fold"/>
</dbReference>
<dbReference type="InterPro" id="IPR003721">
    <property type="entry name" value="Pantoate_ligase"/>
</dbReference>
<dbReference type="CDD" id="cd00560">
    <property type="entry name" value="PanC"/>
    <property type="match status" value="1"/>
</dbReference>
<gene>
    <name evidence="16" type="ORF">F2Q70_00032119</name>
</gene>
<reference evidence="16" key="1">
    <citation type="submission" date="2019-12" db="EMBL/GenBank/DDBJ databases">
        <title>Genome sequencing and annotation of Brassica cretica.</title>
        <authorList>
            <person name="Studholme D.J."/>
            <person name="Sarris P.F."/>
        </authorList>
    </citation>
    <scope>NUCLEOTIDE SEQUENCE</scope>
    <source>
        <strain evidence="16">PFS-102/07</strain>
        <tissue evidence="16">Leaf</tissue>
    </source>
</reference>